<protein>
    <submittedName>
        <fullName evidence="1">Uncharacterized protein</fullName>
    </submittedName>
</protein>
<dbReference type="EMBL" id="VNHQ01000012">
    <property type="protein sequence ID" value="TYP65433.1"/>
    <property type="molecule type" value="Genomic_DNA"/>
</dbReference>
<dbReference type="Proteomes" id="UP000324282">
    <property type="component" value="Unassembled WGS sequence"/>
</dbReference>
<name>A0A5S5BIB8_STUST</name>
<evidence type="ECO:0000313" key="1">
    <source>
        <dbReference type="EMBL" id="TYP65433.1"/>
    </source>
</evidence>
<organism evidence="1 2">
    <name type="scientific">Stutzerimonas stutzeri</name>
    <name type="common">Pseudomonas stutzeri</name>
    <dbReference type="NCBI Taxonomy" id="316"/>
    <lineage>
        <taxon>Bacteria</taxon>
        <taxon>Pseudomonadati</taxon>
        <taxon>Pseudomonadota</taxon>
        <taxon>Gammaproteobacteria</taxon>
        <taxon>Pseudomonadales</taxon>
        <taxon>Pseudomonadaceae</taxon>
        <taxon>Stutzerimonas</taxon>
    </lineage>
</organism>
<evidence type="ECO:0000313" key="2">
    <source>
        <dbReference type="Proteomes" id="UP000324282"/>
    </source>
</evidence>
<comment type="caution">
    <text evidence="1">The sequence shown here is derived from an EMBL/GenBank/DDBJ whole genome shotgun (WGS) entry which is preliminary data.</text>
</comment>
<sequence>MLSVTSDLRLLEGHATVGMPTFGAVQFCSGHTRSGAPSAGQKRS</sequence>
<proteinExistence type="predicted"/>
<dbReference type="AlphaFoldDB" id="A0A5S5BIB8"/>
<reference evidence="1 2" key="1">
    <citation type="submission" date="2019-07" db="EMBL/GenBank/DDBJ databases">
        <title>Deep subsurface shale carbon reservoir microbial communities from Ohio and West Virginia, USA.</title>
        <authorList>
            <person name="Wrighton K."/>
        </authorList>
    </citation>
    <scope>NUCLEOTIDE SEQUENCE [LARGE SCALE GENOMIC DNA]</scope>
    <source>
        <strain evidence="1 2">NP_8Ht</strain>
    </source>
</reference>
<accession>A0A5S5BIB8</accession>
<gene>
    <name evidence="1" type="ORF">A9A72_122568</name>
</gene>